<dbReference type="EMBL" id="MTJZ01000020">
    <property type="protein sequence ID" value="OMG72179.1"/>
    <property type="molecule type" value="Genomic_DNA"/>
</dbReference>
<name>A0A1R1JAH4_9BURK</name>
<organism evidence="1 2">
    <name type="scientific">Burkholderia ubonensis</name>
    <dbReference type="NCBI Taxonomy" id="101571"/>
    <lineage>
        <taxon>Bacteria</taxon>
        <taxon>Pseudomonadati</taxon>
        <taxon>Pseudomonadota</taxon>
        <taxon>Betaproteobacteria</taxon>
        <taxon>Burkholderiales</taxon>
        <taxon>Burkholderiaceae</taxon>
        <taxon>Burkholderia</taxon>
        <taxon>Burkholderia cepacia complex</taxon>
    </lineage>
</organism>
<protein>
    <recommendedName>
        <fullName evidence="3">Heat shock protein C</fullName>
    </recommendedName>
</protein>
<accession>A0A1R1JAH4</accession>
<evidence type="ECO:0000313" key="2">
    <source>
        <dbReference type="Proteomes" id="UP000187194"/>
    </source>
</evidence>
<comment type="caution">
    <text evidence="1">The sequence shown here is derived from an EMBL/GenBank/DDBJ whole genome shotgun (WGS) entry which is preliminary data.</text>
</comment>
<gene>
    <name evidence="1" type="ORF">BW685_17380</name>
</gene>
<reference evidence="1 2" key="1">
    <citation type="submission" date="2017-01" db="EMBL/GenBank/DDBJ databases">
        <title>Phylogeographic, genomic and meropenem susceptibility analysis of Burkholderia ubonensis.</title>
        <authorList>
            <person name="Price E.P."/>
            <person name="Sarovich D.S."/>
            <person name="Webb J.R."/>
            <person name="Hall C.M."/>
            <person name="Sahl J.W."/>
            <person name="Kaestli M."/>
            <person name="Mayo M."/>
            <person name="Harrington G."/>
            <person name="Baker A.L."/>
            <person name="Sidak-Loftis L.C."/>
            <person name="Lummis M."/>
            <person name="Schupp J.M."/>
            <person name="Gillece J.D."/>
            <person name="Tuanyok A."/>
            <person name="Warner J."/>
            <person name="Busch J.D."/>
            <person name="Keim P."/>
            <person name="Currie B.J."/>
            <person name="Wagner D.M."/>
        </authorList>
    </citation>
    <scope>NUCLEOTIDE SEQUENCE [LARGE SCALE GENOMIC DNA]</scope>
    <source>
        <strain evidence="1 2">A21</strain>
    </source>
</reference>
<evidence type="ECO:0008006" key="3">
    <source>
        <dbReference type="Google" id="ProtNLM"/>
    </source>
</evidence>
<dbReference type="Proteomes" id="UP000187194">
    <property type="component" value="Unassembled WGS sequence"/>
</dbReference>
<proteinExistence type="predicted"/>
<dbReference type="AlphaFoldDB" id="A0A1R1JAH4"/>
<evidence type="ECO:0000313" key="1">
    <source>
        <dbReference type="EMBL" id="OMG72179.1"/>
    </source>
</evidence>
<sequence length="179" mass="20563">MAWKAFTFAGVDYDLSHLHPCQIEFVQPAKGKHPARTYVVQLIFGLHCFTRSAEPGEAIDPARLYSDARETRVFCERRYRLSMLLPAIVDGLAVRPCYHTGKGNFFVMEAVDEQGAVQEYEVYFTASRATKRGVLNLFVQSAYVRDRSHKGNRPKRKPIRLHVILHNTLINRPIKEPVY</sequence>